<reference evidence="1 2" key="1">
    <citation type="submission" date="2021-01" db="EMBL/GenBank/DDBJ databases">
        <title>FDA dAtabase for Regulatory Grade micrObial Sequences (FDA-ARGOS): Supporting development and validation of Infectious Disease Dx tests.</title>
        <authorList>
            <person name="Nelson B."/>
            <person name="Plummer A."/>
            <person name="Tallon L."/>
            <person name="Sadzewicz L."/>
            <person name="Zhao X."/>
            <person name="Boylan J."/>
            <person name="Ott S."/>
            <person name="Bowen H."/>
            <person name="Vavikolanu K."/>
            <person name="Mehta A."/>
            <person name="Aluvathingal J."/>
            <person name="Nadendla S."/>
            <person name="Myers T."/>
            <person name="Yan Y."/>
            <person name="Sichtig H."/>
        </authorList>
    </citation>
    <scope>NUCLEOTIDE SEQUENCE [LARGE SCALE GENOMIC DNA]</scope>
    <source>
        <strain evidence="1 2">FDAARGOS_1161</strain>
    </source>
</reference>
<dbReference type="Proteomes" id="UP000595254">
    <property type="component" value="Chromosome"/>
</dbReference>
<dbReference type="InterPro" id="IPR043148">
    <property type="entry name" value="TagF_C"/>
</dbReference>
<name>A0A974NL56_PERPY</name>
<dbReference type="SUPFAM" id="SSF53756">
    <property type="entry name" value="UDP-Glycosyltransferase/glycogen phosphorylase"/>
    <property type="match status" value="1"/>
</dbReference>
<gene>
    <name evidence="1" type="ORF">I6J18_19385</name>
</gene>
<dbReference type="GO" id="GO:0016020">
    <property type="term" value="C:membrane"/>
    <property type="evidence" value="ECO:0007669"/>
    <property type="project" value="InterPro"/>
</dbReference>
<protein>
    <submittedName>
        <fullName evidence="1">CDP-glycerol glycerophosphotransferase family protein</fullName>
    </submittedName>
</protein>
<dbReference type="InterPro" id="IPR051612">
    <property type="entry name" value="Teichoic_Acid_Biosynth"/>
</dbReference>
<dbReference type="AlphaFoldDB" id="A0A974NL56"/>
<dbReference type="RefSeq" id="WP_201647644.1">
    <property type="nucleotide sequence ID" value="NZ_CP068053.1"/>
</dbReference>
<dbReference type="PANTHER" id="PTHR37316:SF3">
    <property type="entry name" value="TEICHOIC ACID GLYCEROL-PHOSPHATE TRANSFERASE"/>
    <property type="match status" value="1"/>
</dbReference>
<dbReference type="InterPro" id="IPR007554">
    <property type="entry name" value="Glycerophosphate_synth"/>
</dbReference>
<dbReference type="Gene3D" id="3.40.50.12580">
    <property type="match status" value="1"/>
</dbReference>
<keyword evidence="2" id="KW-1185">Reference proteome</keyword>
<organism evidence="1 2">
    <name type="scientific">Peribacillus psychrosaccharolyticus</name>
    <name type="common">Bacillus psychrosaccharolyticus</name>
    <dbReference type="NCBI Taxonomy" id="1407"/>
    <lineage>
        <taxon>Bacteria</taxon>
        <taxon>Bacillati</taxon>
        <taxon>Bacillota</taxon>
        <taxon>Bacilli</taxon>
        <taxon>Bacillales</taxon>
        <taxon>Bacillaceae</taxon>
        <taxon>Peribacillus</taxon>
    </lineage>
</organism>
<accession>A0A974NL56</accession>
<dbReference type="EMBL" id="CP068053">
    <property type="protein sequence ID" value="QQS99728.1"/>
    <property type="molecule type" value="Genomic_DNA"/>
</dbReference>
<evidence type="ECO:0000313" key="1">
    <source>
        <dbReference type="EMBL" id="QQS99728.1"/>
    </source>
</evidence>
<dbReference type="GO" id="GO:0047355">
    <property type="term" value="F:CDP-glycerol glycerophosphotransferase activity"/>
    <property type="evidence" value="ECO:0007669"/>
    <property type="project" value="InterPro"/>
</dbReference>
<dbReference type="Pfam" id="PF04464">
    <property type="entry name" value="Glyphos_transf"/>
    <property type="match status" value="1"/>
</dbReference>
<sequence length="682" mass="79838">MNLCVLFLQKDEELTKRELFADVQTITLSSEKVLTLEDIKAEYLLFVDQDIRFDKGFLTSILSNLSSDVDFLQLTPKQAKRSIFKREDLFQASYENISGLKVIKKSILSSFENFDISKLDRPMLIDLYFDLFQQPLSFKTIESGYQFPNKVDVESVQEEVAVISHLLLSKNNVERRKFLVLYKRSLIRKLFKLADTKAFAELLPFSEQEAVLKLFREVLLDIDDPTLTQMDLDGYIPFVQMIRAEYYTEGIYYLRLMRGKRYWFNRSKKLNKKVKRYPIADSTSWKVSAPLRKGIIACKKIRNTFMKIGLSLLSLPVKLRYVGQEVWLVSERPDQAEDNGYAFFKYCRENHPNKKVFYLIDKESPHIDKVQALGNVIIHSSLKHWLYMLTATKYISAWVFDEFSLPNGPAKFKDLFASVYEKTPQITLQHGVIIHNIAPYLSKEQYNQQLFIASSEAEKEVIKQTLGYEDQDVVVTGLSRFDNLHNLSVKKQILIMPTWRRSIFNLNKSQFLRSLYFNRYFELVRNEKLLKILEEKQIVLKFYVHSQMQKFLPEFAFEHPNVQFLTKQDAIVSELLKESSLLVTDYSSVMADFLYMDKSVLLYQFDPYDNHHGPVQQISYDDFGEVYDEEDSLVEAITKSINDDFKISSAYQEKSNTFFAHKDQKNSARIFKAINDLKGARK</sequence>
<evidence type="ECO:0000313" key="2">
    <source>
        <dbReference type="Proteomes" id="UP000595254"/>
    </source>
</evidence>
<proteinExistence type="predicted"/>
<dbReference type="PANTHER" id="PTHR37316">
    <property type="entry name" value="TEICHOIC ACID GLYCEROL-PHOSPHATE PRIMASE"/>
    <property type="match status" value="1"/>
</dbReference>
<dbReference type="KEGG" id="ppsr:I6J18_19385"/>